<evidence type="ECO:0000256" key="4">
    <source>
        <dbReference type="ARBA" id="ARBA00022970"/>
    </source>
</evidence>
<keyword evidence="2" id="KW-0813">Transport</keyword>
<organism evidence="6 7">
    <name type="scientific">Entotheonella factor</name>
    <dbReference type="NCBI Taxonomy" id="1429438"/>
    <lineage>
        <taxon>Bacteria</taxon>
        <taxon>Pseudomonadati</taxon>
        <taxon>Nitrospinota/Tectimicrobiota group</taxon>
        <taxon>Candidatus Tectimicrobiota</taxon>
        <taxon>Candidatus Entotheonellia</taxon>
        <taxon>Candidatus Entotheonellales</taxon>
        <taxon>Candidatus Entotheonellaceae</taxon>
        <taxon>Candidatus Entotheonella</taxon>
    </lineage>
</organism>
<dbReference type="SUPFAM" id="SSF53822">
    <property type="entry name" value="Periplasmic binding protein-like I"/>
    <property type="match status" value="1"/>
</dbReference>
<evidence type="ECO:0000259" key="5">
    <source>
        <dbReference type="Pfam" id="PF13458"/>
    </source>
</evidence>
<keyword evidence="7" id="KW-1185">Reference proteome</keyword>
<evidence type="ECO:0000313" key="6">
    <source>
        <dbReference type="EMBL" id="ETW94276.1"/>
    </source>
</evidence>
<reference evidence="6 7" key="1">
    <citation type="journal article" date="2014" name="Nature">
        <title>An environmental bacterial taxon with a large and distinct metabolic repertoire.</title>
        <authorList>
            <person name="Wilson M.C."/>
            <person name="Mori T."/>
            <person name="Ruckert C."/>
            <person name="Uria A.R."/>
            <person name="Helf M.J."/>
            <person name="Takada K."/>
            <person name="Gernert C."/>
            <person name="Steffens U.A."/>
            <person name="Heycke N."/>
            <person name="Schmitt S."/>
            <person name="Rinke C."/>
            <person name="Helfrich E.J."/>
            <person name="Brachmann A.O."/>
            <person name="Gurgui C."/>
            <person name="Wakimoto T."/>
            <person name="Kracht M."/>
            <person name="Crusemann M."/>
            <person name="Hentschel U."/>
            <person name="Abe I."/>
            <person name="Matsunaga S."/>
            <person name="Kalinowski J."/>
            <person name="Takeyama H."/>
            <person name="Piel J."/>
        </authorList>
    </citation>
    <scope>NUCLEOTIDE SEQUENCE [LARGE SCALE GENOMIC DNA]</scope>
    <source>
        <strain evidence="7">TSY1</strain>
    </source>
</reference>
<dbReference type="CDD" id="cd06338">
    <property type="entry name" value="PBP1_ABC_ligand_binding-like"/>
    <property type="match status" value="1"/>
</dbReference>
<proteinExistence type="inferred from homology"/>
<name>W4LAF1_ENTF1</name>
<dbReference type="InterPro" id="IPR000709">
    <property type="entry name" value="Leu_Ile_Val-bd"/>
</dbReference>
<gene>
    <name evidence="6" type="ORF">ETSY1_35585</name>
</gene>
<dbReference type="HOGENOM" id="CLU_027128_4_1_7"/>
<comment type="similarity">
    <text evidence="1">Belongs to the leucine-binding protein family.</text>
</comment>
<dbReference type="Proteomes" id="UP000019141">
    <property type="component" value="Unassembled WGS sequence"/>
</dbReference>
<feature type="domain" description="Leucine-binding protein" evidence="5">
    <location>
        <begin position="25"/>
        <end position="370"/>
    </location>
</feature>
<dbReference type="InterPro" id="IPR028082">
    <property type="entry name" value="Peripla_BP_I"/>
</dbReference>
<dbReference type="PRINTS" id="PR00337">
    <property type="entry name" value="LEUILEVALBP"/>
</dbReference>
<evidence type="ECO:0000313" key="7">
    <source>
        <dbReference type="Proteomes" id="UP000019141"/>
    </source>
</evidence>
<dbReference type="InterPro" id="IPR051010">
    <property type="entry name" value="BCAA_transport"/>
</dbReference>
<dbReference type="InterPro" id="IPR028081">
    <property type="entry name" value="Leu-bd"/>
</dbReference>
<dbReference type="PANTHER" id="PTHR30483">
    <property type="entry name" value="LEUCINE-SPECIFIC-BINDING PROTEIN"/>
    <property type="match status" value="1"/>
</dbReference>
<dbReference type="Pfam" id="PF13458">
    <property type="entry name" value="Peripla_BP_6"/>
    <property type="match status" value="1"/>
</dbReference>
<dbReference type="AlphaFoldDB" id="W4LAF1"/>
<keyword evidence="4" id="KW-0029">Amino-acid transport</keyword>
<dbReference type="PANTHER" id="PTHR30483:SF6">
    <property type="entry name" value="PERIPLASMIC BINDING PROTEIN OF ABC TRANSPORTER FOR NATURAL AMINO ACIDS"/>
    <property type="match status" value="1"/>
</dbReference>
<evidence type="ECO:0000256" key="2">
    <source>
        <dbReference type="ARBA" id="ARBA00022448"/>
    </source>
</evidence>
<evidence type="ECO:0000256" key="3">
    <source>
        <dbReference type="ARBA" id="ARBA00022729"/>
    </source>
</evidence>
<dbReference type="EMBL" id="AZHW01001090">
    <property type="protein sequence ID" value="ETW94276.1"/>
    <property type="molecule type" value="Genomic_DNA"/>
</dbReference>
<accession>W4LAF1</accession>
<comment type="caution">
    <text evidence="6">The sequence shown here is derived from an EMBL/GenBank/DDBJ whole genome shotgun (WGS) entry which is preliminary data.</text>
</comment>
<protein>
    <submittedName>
        <fullName evidence="6">Branched-chain amino acid ABC transporter substrate-binding protein</fullName>
    </submittedName>
</protein>
<dbReference type="Gene3D" id="3.40.50.2300">
    <property type="match status" value="2"/>
</dbReference>
<keyword evidence="3" id="KW-0732">Signal</keyword>
<sequence>MLAGLVVAALIVTGAWPLAAQGDKPIRIGFGMALTGGLAANGKAALLAMQIWAKDVNDKGGLLGRPVELVHYDDQTKPANVPAIYTKLIEVDQVDFVVSGYGTNLIVPALPVVMERELVFMGLFGLAANEKFNYPYYFGIAPIGPKPRTDWSRGFFDIAKTHKLKTIAMIGADAEFARNAQSGARENAKAYGLNIVYDKTYPPGTADFSPVVRAIKALNPDILCVASYPPGSVGITRAAHEVGLEPQLFGGGMVGLQYAAFLTKLGPMLNGIVNYDFWVPEPTLKFPGVDAFLTKYQAQAESVGVDPLGHYLPPWAYANLQVLQQAIEATKSIDQKMVGDYIRNNEFDTIVGKVRFGDNGEWNTTRTLMVQYQNIADSEVKQFFGPGKRIVLYPEDWKSGELIFPYAEAKP</sequence>
<dbReference type="GO" id="GO:0006865">
    <property type="term" value="P:amino acid transport"/>
    <property type="evidence" value="ECO:0007669"/>
    <property type="project" value="UniProtKB-KW"/>
</dbReference>
<evidence type="ECO:0000256" key="1">
    <source>
        <dbReference type="ARBA" id="ARBA00010062"/>
    </source>
</evidence>